<dbReference type="AlphaFoldDB" id="A0A0C4Y963"/>
<dbReference type="EMBL" id="CP010537">
    <property type="protein sequence ID" value="AJG21997.1"/>
    <property type="molecule type" value="Genomic_DNA"/>
</dbReference>
<dbReference type="SUPFAM" id="SSF103088">
    <property type="entry name" value="OmpA-like"/>
    <property type="match status" value="1"/>
</dbReference>
<proteinExistence type="inferred from homology"/>
<dbReference type="KEGG" id="cbw:RR42_s0401"/>
<dbReference type="SUPFAM" id="SSF51735">
    <property type="entry name" value="NAD(P)-binding Rossmann-fold domains"/>
    <property type="match status" value="1"/>
</dbReference>
<dbReference type="GO" id="GO:0016020">
    <property type="term" value="C:membrane"/>
    <property type="evidence" value="ECO:0007669"/>
    <property type="project" value="UniProtKB-UniRule"/>
</dbReference>
<sequence length="326" mass="33943">MRAEGFGARKPIADNTCEEGRGKNRRVELARVAAWGTGLAEIRRANKLGQSACTRQASQGMAMKIDLTGKIALVSGSTAGIGFATAKGLAGAGARVILNGRSNATVDKALQALRAAVAGADVTGFVGDLADPEACARLVAAHPRVDVLVNNLGIFQPQDFFETPDSEWTRFFETNVMSGVRLSRAYAPSMAERKWGRIVFVSSESALNIPADMIHYGFSKTAQLAVSRGLAKRLAGTGVTVNAVLPGPTLSEGVTDMLKDAMASSGQSAEAVAADFVKTHRSSSIIQRAASVEEVANMIVYACSPQASATTGAALRVDGGVVDTIA</sequence>
<keyword evidence="5" id="KW-1185">Reference proteome</keyword>
<feature type="domain" description="OmpA-like" evidence="3">
    <location>
        <begin position="1"/>
        <end position="35"/>
    </location>
</feature>
<evidence type="ECO:0000256" key="2">
    <source>
        <dbReference type="PROSITE-ProRule" id="PRU00473"/>
    </source>
</evidence>
<dbReference type="PRINTS" id="PR00080">
    <property type="entry name" value="SDRFAMILY"/>
</dbReference>
<keyword evidence="2" id="KW-0472">Membrane</keyword>
<dbReference type="CDD" id="cd05233">
    <property type="entry name" value="SDR_c"/>
    <property type="match status" value="1"/>
</dbReference>
<dbReference type="Proteomes" id="UP000031843">
    <property type="component" value="Chromosome secondary"/>
</dbReference>
<reference evidence="4 5" key="1">
    <citation type="journal article" date="2015" name="Genome Announc.">
        <title>Complete Genome Sequence of Cupriavidus basilensis 4G11, Isolated from the Oak Ridge Field Research Center Site.</title>
        <authorList>
            <person name="Ray J."/>
            <person name="Waters R.J."/>
            <person name="Skerker J.M."/>
            <person name="Kuehl J.V."/>
            <person name="Price M.N."/>
            <person name="Huang J."/>
            <person name="Chakraborty R."/>
            <person name="Arkin A.P."/>
            <person name="Deutschbauer A."/>
        </authorList>
    </citation>
    <scope>NUCLEOTIDE SEQUENCE [LARGE SCALE GENOMIC DNA]</scope>
    <source>
        <strain evidence="4">4G11</strain>
    </source>
</reference>
<evidence type="ECO:0000256" key="1">
    <source>
        <dbReference type="ARBA" id="ARBA00006484"/>
    </source>
</evidence>
<dbReference type="InterPro" id="IPR002347">
    <property type="entry name" value="SDR_fam"/>
</dbReference>
<evidence type="ECO:0000313" key="5">
    <source>
        <dbReference type="Proteomes" id="UP000031843"/>
    </source>
</evidence>
<dbReference type="Gene3D" id="3.40.50.720">
    <property type="entry name" value="NAD(P)-binding Rossmann-like Domain"/>
    <property type="match status" value="1"/>
</dbReference>
<dbReference type="Pfam" id="PF13561">
    <property type="entry name" value="adh_short_C2"/>
    <property type="match status" value="1"/>
</dbReference>
<dbReference type="EC" id="1.1.1.100" evidence="4"/>
<dbReference type="Gene3D" id="3.30.1330.60">
    <property type="entry name" value="OmpA-like domain"/>
    <property type="match status" value="1"/>
</dbReference>
<dbReference type="STRING" id="68895.RR42_s0401"/>
<dbReference type="InterPro" id="IPR036737">
    <property type="entry name" value="OmpA-like_sf"/>
</dbReference>
<comment type="similarity">
    <text evidence="1">Belongs to the short-chain dehydrogenases/reductases (SDR) family.</text>
</comment>
<evidence type="ECO:0000313" key="4">
    <source>
        <dbReference type="EMBL" id="AJG21997.1"/>
    </source>
</evidence>
<dbReference type="PRINTS" id="PR00081">
    <property type="entry name" value="GDHRDH"/>
</dbReference>
<evidence type="ECO:0000259" key="3">
    <source>
        <dbReference type="PROSITE" id="PS51123"/>
    </source>
</evidence>
<accession>A0A0C4Y963</accession>
<name>A0A0C4Y963_9BURK</name>
<gene>
    <name evidence="4" type="ORF">RR42_s0401</name>
</gene>
<dbReference type="PROSITE" id="PS51123">
    <property type="entry name" value="OMPA_2"/>
    <property type="match status" value="1"/>
</dbReference>
<dbReference type="GO" id="GO:0004316">
    <property type="term" value="F:3-oxoacyl-[acyl-carrier-protein] reductase (NADPH) activity"/>
    <property type="evidence" value="ECO:0007669"/>
    <property type="project" value="UniProtKB-EC"/>
</dbReference>
<dbReference type="InterPro" id="IPR036291">
    <property type="entry name" value="NAD(P)-bd_dom_sf"/>
</dbReference>
<organism evidence="4 5">
    <name type="scientific">Cupriavidus basilensis</name>
    <dbReference type="NCBI Taxonomy" id="68895"/>
    <lineage>
        <taxon>Bacteria</taxon>
        <taxon>Pseudomonadati</taxon>
        <taxon>Pseudomonadota</taxon>
        <taxon>Betaproteobacteria</taxon>
        <taxon>Burkholderiales</taxon>
        <taxon>Burkholderiaceae</taxon>
        <taxon>Cupriavidus</taxon>
    </lineage>
</organism>
<protein>
    <submittedName>
        <fullName evidence="4">3-oxoacyl-[acyl-carrier protein] reductase</fullName>
        <ecNumber evidence="4">1.1.1.100</ecNumber>
    </submittedName>
</protein>
<dbReference type="PANTHER" id="PTHR42879">
    <property type="entry name" value="3-OXOACYL-(ACYL-CARRIER-PROTEIN) REDUCTASE"/>
    <property type="match status" value="1"/>
</dbReference>
<dbReference type="FunFam" id="3.40.50.720:FF:000084">
    <property type="entry name" value="Short-chain dehydrogenase reductase"/>
    <property type="match status" value="1"/>
</dbReference>
<keyword evidence="4" id="KW-0560">Oxidoreductase</keyword>
<dbReference type="InterPro" id="IPR050259">
    <property type="entry name" value="SDR"/>
</dbReference>
<dbReference type="InterPro" id="IPR006665">
    <property type="entry name" value="OmpA-like"/>
</dbReference>